<dbReference type="PANTHER" id="PTHR37302:SF1">
    <property type="entry name" value="PROTEIN DINB"/>
    <property type="match status" value="1"/>
</dbReference>
<reference evidence="4 5" key="1">
    <citation type="submission" date="2015-05" db="EMBL/GenBank/DDBJ databases">
        <authorList>
            <person name="Tang B."/>
            <person name="Yu Y."/>
        </authorList>
    </citation>
    <scope>NUCLEOTIDE SEQUENCE [LARGE SCALE GENOMIC DNA]</scope>
    <source>
        <strain evidence="4 5">DSM 7029</strain>
    </source>
</reference>
<organism evidence="4 5">
    <name type="scientific">Caldimonas brevitalea</name>
    <dbReference type="NCBI Taxonomy" id="413882"/>
    <lineage>
        <taxon>Bacteria</taxon>
        <taxon>Pseudomonadati</taxon>
        <taxon>Pseudomonadota</taxon>
        <taxon>Betaproteobacteria</taxon>
        <taxon>Burkholderiales</taxon>
        <taxon>Sphaerotilaceae</taxon>
        <taxon>Caldimonas</taxon>
    </lineage>
</organism>
<accession>A0A0G3BL71</accession>
<dbReference type="SUPFAM" id="SSF109854">
    <property type="entry name" value="DinB/YfiT-like putative metalloenzymes"/>
    <property type="match status" value="1"/>
</dbReference>
<keyword evidence="5" id="KW-1185">Reference proteome</keyword>
<evidence type="ECO:0000256" key="2">
    <source>
        <dbReference type="ARBA" id="ARBA00022723"/>
    </source>
</evidence>
<gene>
    <name evidence="4" type="ORF">AAW51_1430</name>
</gene>
<dbReference type="Gene3D" id="1.20.120.450">
    <property type="entry name" value="dinb family like domain"/>
    <property type="match status" value="1"/>
</dbReference>
<dbReference type="EMBL" id="CP011371">
    <property type="protein sequence ID" value="AKJ28121.1"/>
    <property type="molecule type" value="Genomic_DNA"/>
</dbReference>
<dbReference type="InterPro" id="IPR034660">
    <property type="entry name" value="DinB/YfiT-like"/>
</dbReference>
<dbReference type="Proteomes" id="UP000035352">
    <property type="component" value="Chromosome"/>
</dbReference>
<evidence type="ECO:0000256" key="1">
    <source>
        <dbReference type="ARBA" id="ARBA00008635"/>
    </source>
</evidence>
<dbReference type="PANTHER" id="PTHR37302">
    <property type="entry name" value="SLR1116 PROTEIN"/>
    <property type="match status" value="1"/>
</dbReference>
<evidence type="ECO:0000313" key="5">
    <source>
        <dbReference type="Proteomes" id="UP000035352"/>
    </source>
</evidence>
<evidence type="ECO:0000256" key="3">
    <source>
        <dbReference type="PIRSR" id="PIRSR607837-1"/>
    </source>
</evidence>
<feature type="binding site" evidence="3">
    <location>
        <position position="163"/>
    </location>
    <ligand>
        <name>a divalent metal cation</name>
        <dbReference type="ChEBI" id="CHEBI:60240"/>
    </ligand>
</feature>
<evidence type="ECO:0008006" key="6">
    <source>
        <dbReference type="Google" id="ProtNLM"/>
    </source>
</evidence>
<sequence>MLPMGASMSDLPASLVDHYAWMARYNAWFNERLYASALALDDAERKRDRGDFFGSIHGTLNHLLLGDKLWLGRFAELPVPLPMLDAEVLALPPFTGLGMQLFEDFETLRLHRAQVDHAIQGFVAQLTPELVSADFSYTTTRGATRTQPCWRALSHFFNHQTHHRGQVTTLLMQAGIDPGDTDLLLTPEA</sequence>
<dbReference type="KEGG" id="pbh:AAW51_1430"/>
<keyword evidence="2 3" id="KW-0479">Metal-binding</keyword>
<comment type="similarity">
    <text evidence="1">Belongs to the DinB family.</text>
</comment>
<feature type="binding site" evidence="3">
    <location>
        <position position="62"/>
    </location>
    <ligand>
        <name>a divalent metal cation</name>
        <dbReference type="ChEBI" id="CHEBI:60240"/>
    </ligand>
</feature>
<proteinExistence type="inferred from homology"/>
<name>A0A0G3BL71_9BURK</name>
<dbReference type="Pfam" id="PF05163">
    <property type="entry name" value="DinB"/>
    <property type="match status" value="1"/>
</dbReference>
<feature type="binding site" evidence="3">
    <location>
        <position position="159"/>
    </location>
    <ligand>
        <name>a divalent metal cation</name>
        <dbReference type="ChEBI" id="CHEBI:60240"/>
    </ligand>
</feature>
<protein>
    <recommendedName>
        <fullName evidence="6">Damage-inducible protein DinB</fullName>
    </recommendedName>
</protein>
<evidence type="ECO:0000313" key="4">
    <source>
        <dbReference type="EMBL" id="AKJ28121.1"/>
    </source>
</evidence>
<dbReference type="GO" id="GO:0046872">
    <property type="term" value="F:metal ion binding"/>
    <property type="evidence" value="ECO:0007669"/>
    <property type="project" value="UniProtKB-KW"/>
</dbReference>
<dbReference type="AlphaFoldDB" id="A0A0G3BL71"/>
<dbReference type="InterPro" id="IPR007837">
    <property type="entry name" value="DinB"/>
</dbReference>